<gene>
    <name evidence="11" type="ORF">DDR33_14295</name>
</gene>
<reference evidence="11 12" key="1">
    <citation type="submission" date="2018-04" db="EMBL/GenBank/DDBJ databases">
        <title>Pedobacter chongqingensis sp. nov., isolated from a rottenly hemp rope.</title>
        <authorList>
            <person name="Cai Y."/>
        </authorList>
    </citation>
    <scope>NUCLEOTIDE SEQUENCE [LARGE SCALE GENOMIC DNA]</scope>
    <source>
        <strain evidence="11 12">FJ4-8</strain>
    </source>
</reference>
<dbReference type="InterPro" id="IPR012910">
    <property type="entry name" value="Plug_dom"/>
</dbReference>
<keyword evidence="5 7" id="KW-0472">Membrane</keyword>
<keyword evidence="2 7" id="KW-0813">Transport</keyword>
<dbReference type="OrthoDB" id="9768177at2"/>
<comment type="similarity">
    <text evidence="7">Belongs to the TonB-dependent receptor family.</text>
</comment>
<dbReference type="EMBL" id="QEAS01000011">
    <property type="protein sequence ID" value="PWG79965.1"/>
    <property type="molecule type" value="Genomic_DNA"/>
</dbReference>
<keyword evidence="4 7" id="KW-0812">Transmembrane</keyword>
<evidence type="ECO:0000256" key="8">
    <source>
        <dbReference type="SAM" id="Phobius"/>
    </source>
</evidence>
<dbReference type="InterPro" id="IPR037066">
    <property type="entry name" value="Plug_dom_sf"/>
</dbReference>
<keyword evidence="12" id="KW-1185">Reference proteome</keyword>
<dbReference type="SUPFAM" id="SSF56935">
    <property type="entry name" value="Porins"/>
    <property type="match status" value="1"/>
</dbReference>
<evidence type="ECO:0000256" key="5">
    <source>
        <dbReference type="ARBA" id="ARBA00023136"/>
    </source>
</evidence>
<dbReference type="InterPro" id="IPR036942">
    <property type="entry name" value="Beta-barrel_TonB_sf"/>
</dbReference>
<dbReference type="SUPFAM" id="SSF49464">
    <property type="entry name" value="Carboxypeptidase regulatory domain-like"/>
    <property type="match status" value="1"/>
</dbReference>
<evidence type="ECO:0000256" key="2">
    <source>
        <dbReference type="ARBA" id="ARBA00022448"/>
    </source>
</evidence>
<dbReference type="GO" id="GO:0009279">
    <property type="term" value="C:cell outer membrane"/>
    <property type="evidence" value="ECO:0007669"/>
    <property type="project" value="UniProtKB-SubCell"/>
</dbReference>
<dbReference type="NCBIfam" id="TIGR04056">
    <property type="entry name" value="OMP_RagA_SusC"/>
    <property type="match status" value="1"/>
</dbReference>
<dbReference type="Pfam" id="PF07715">
    <property type="entry name" value="Plug"/>
    <property type="match status" value="1"/>
</dbReference>
<evidence type="ECO:0000256" key="7">
    <source>
        <dbReference type="PROSITE-ProRule" id="PRU01360"/>
    </source>
</evidence>
<keyword evidence="8" id="KW-1133">Transmembrane helix</keyword>
<evidence type="ECO:0000259" key="10">
    <source>
        <dbReference type="Pfam" id="PF07715"/>
    </source>
</evidence>
<dbReference type="InterPro" id="IPR023996">
    <property type="entry name" value="TonB-dep_OMP_SusC/RagA"/>
</dbReference>
<feature type="domain" description="TonB-dependent receptor plug" evidence="10">
    <location>
        <begin position="230"/>
        <end position="369"/>
    </location>
</feature>
<dbReference type="Pfam" id="PF13715">
    <property type="entry name" value="CarbopepD_reg_2"/>
    <property type="match status" value="1"/>
</dbReference>
<evidence type="ECO:0000256" key="6">
    <source>
        <dbReference type="ARBA" id="ARBA00023237"/>
    </source>
</evidence>
<dbReference type="AlphaFoldDB" id="A0A2U2PEY7"/>
<organism evidence="11 12">
    <name type="scientific">Pararcticibacter amylolyticus</name>
    <dbReference type="NCBI Taxonomy" id="2173175"/>
    <lineage>
        <taxon>Bacteria</taxon>
        <taxon>Pseudomonadati</taxon>
        <taxon>Bacteroidota</taxon>
        <taxon>Sphingobacteriia</taxon>
        <taxon>Sphingobacteriales</taxon>
        <taxon>Sphingobacteriaceae</taxon>
        <taxon>Pararcticibacter</taxon>
    </lineage>
</organism>
<dbReference type="Proteomes" id="UP000245647">
    <property type="component" value="Unassembled WGS sequence"/>
</dbReference>
<dbReference type="Gene3D" id="2.170.130.10">
    <property type="entry name" value="TonB-dependent receptor, plug domain"/>
    <property type="match status" value="1"/>
</dbReference>
<protein>
    <submittedName>
        <fullName evidence="11">SusC/RagA family TonB-linked outer membrane protein</fullName>
    </submittedName>
</protein>
<feature type="domain" description="Secretin/TonB short N-terminal" evidence="9">
    <location>
        <begin position="70"/>
        <end position="120"/>
    </location>
</feature>
<dbReference type="InterPro" id="IPR039426">
    <property type="entry name" value="TonB-dep_rcpt-like"/>
</dbReference>
<evidence type="ECO:0000313" key="11">
    <source>
        <dbReference type="EMBL" id="PWG79965.1"/>
    </source>
</evidence>
<comment type="subcellular location">
    <subcellularLocation>
        <location evidence="1 7">Cell outer membrane</location>
        <topology evidence="1 7">Multi-pass membrane protein</topology>
    </subcellularLocation>
</comment>
<accession>A0A2U2PEY7</accession>
<evidence type="ECO:0000256" key="4">
    <source>
        <dbReference type="ARBA" id="ARBA00022692"/>
    </source>
</evidence>
<comment type="caution">
    <text evidence="11">The sequence shown here is derived from an EMBL/GenBank/DDBJ whole genome shotgun (WGS) entry which is preliminary data.</text>
</comment>
<keyword evidence="6 7" id="KW-0998">Cell outer membrane</keyword>
<evidence type="ECO:0000256" key="1">
    <source>
        <dbReference type="ARBA" id="ARBA00004571"/>
    </source>
</evidence>
<dbReference type="InterPro" id="IPR008969">
    <property type="entry name" value="CarboxyPept-like_regulatory"/>
</dbReference>
<dbReference type="InterPro" id="IPR023997">
    <property type="entry name" value="TonB-dep_OMP_SusC/RagA_CS"/>
</dbReference>
<keyword evidence="3 7" id="KW-1134">Transmembrane beta strand</keyword>
<sequence>MHNNLCLKVLSLTGFLSHKILLVMKLSMILLVAFNIHVSASVYSQKVSLTQRNASLPQIFQEIEAQTGFRFFYDNNLVRKLDNISISAKNEDLELVLNRCLKDAPLTFVIINKTIVIKKKSKASLTRDPLTPPEPAPLQIRGRVTDEKGEPLPGVSIKIKGGRAGALTNANGDFVLSDIPENSVLVFTYIGFSQQQVVVKDGSPLVIRMKEDVTVLKEAVVIGYQQVSRKTVSAAVTSVDPKAIADVPAPSFANLLQGRVAGLNVQNFSGEPGVRNTVVLRGNTSVSRSIDNNPTSASGKASLARALSGPLYVIDNVPQSTEDIAAINYGNGTNTDVLAGIPVSDIQDIVVLKDASAAAVYGSRGANGVILITTKSGLPGKTRVNFSTYHGLTERPQLDKVLTGAEERRAKMAILQLYGKYENLRNIPQILTDSLNPAFNNANDYRGGVFQTGIVDNYDLSVTGGNDVLNYRYGLNYYNEDGIVKKSGLKRYSLNSRMGVALSPKLRISAQVRFYRLDRPRSVSDLTGGYSPFTGGYYANNPLPTSNLYLPDVNRDFIFGNSSIQTDANTNNSLTISPSIDWTISKNWVFNTIFSYESANSRKDTFTPGAVRQSGTGYAASFTDNSLNYLMSNTLQYNTTINKSHNINILLGQNTEFHQYRSTNAEADGIPNDQIGVVKVINKLNSTAYSDLIESGIQTGFLRLNYNFKERYLLSGVLNADASSKFGKGNRVGFFPSVSAGWILSDEAFMKGAESWLSMLKIRASYGITGRQPDAGDTYLSFNTYNIGAGSFPGSNNPNTGQNISTTYNGVSAISPDFSGGLSNNNLTWEHSKQANVGLDLSLLNGRFNLTADAYLKNTSEGIFTINLPVSTGYSTITSNAIGTRNTGVEAQLIARIFNPSRKFQWETNFNIAYNKNLITSLPNGGRDIYLDKFLLRQGKAINQYNVFKQTGIYRYDSDVPVNPVTGAVLSFYGYPFKGGDPIWQDSNGDGVLDDTDYVPAGNPNPKVTGGILNTFNYKGFTLSVFATFTLGRDVYNDYLVGQLSKLVPTDDPDPDVLHSISNNAFPDLSGINYWQHPGDNADYPWLNSFDGTRYKYAAVSSAWVENGTYLRIKNISLSYTFRPKFLDRFSLNRLRIYGMLDNLHIFQKANLPDAEQVDPYGIYNGSGYPIPKKYTLGLEIGL</sequence>
<evidence type="ECO:0000256" key="3">
    <source>
        <dbReference type="ARBA" id="ARBA00022452"/>
    </source>
</evidence>
<proteinExistence type="inferred from homology"/>
<dbReference type="PROSITE" id="PS52016">
    <property type="entry name" value="TONB_DEPENDENT_REC_3"/>
    <property type="match status" value="1"/>
</dbReference>
<dbReference type="InterPro" id="IPR011662">
    <property type="entry name" value="Secretin/TonB_short_N"/>
</dbReference>
<evidence type="ECO:0000259" key="9">
    <source>
        <dbReference type="Pfam" id="PF07660"/>
    </source>
</evidence>
<dbReference type="NCBIfam" id="TIGR04057">
    <property type="entry name" value="SusC_RagA_signa"/>
    <property type="match status" value="1"/>
</dbReference>
<dbReference type="Gene3D" id="2.60.40.1120">
    <property type="entry name" value="Carboxypeptidase-like, regulatory domain"/>
    <property type="match status" value="1"/>
</dbReference>
<dbReference type="Pfam" id="PF07660">
    <property type="entry name" value="STN"/>
    <property type="match status" value="1"/>
</dbReference>
<dbReference type="Gene3D" id="2.40.170.20">
    <property type="entry name" value="TonB-dependent receptor, beta-barrel domain"/>
    <property type="match status" value="1"/>
</dbReference>
<name>A0A2U2PEY7_9SPHI</name>
<feature type="transmembrane region" description="Helical" evidence="8">
    <location>
        <begin position="20"/>
        <end position="43"/>
    </location>
</feature>
<evidence type="ECO:0000313" key="12">
    <source>
        <dbReference type="Proteomes" id="UP000245647"/>
    </source>
</evidence>